<evidence type="ECO:0000256" key="3">
    <source>
        <dbReference type="ARBA" id="ARBA00022530"/>
    </source>
</evidence>
<dbReference type="Proteomes" id="UP001307889">
    <property type="component" value="Chromosome 13"/>
</dbReference>
<feature type="region of interest" description="Disordered" evidence="9">
    <location>
        <begin position="48"/>
        <end position="72"/>
    </location>
</feature>
<feature type="domain" description="Spondin" evidence="10">
    <location>
        <begin position="1"/>
        <end position="161"/>
    </location>
</feature>
<keyword evidence="4" id="KW-0479">Metal-binding</keyword>
<dbReference type="Pfam" id="PF19028">
    <property type="entry name" value="TSP1_spondin"/>
    <property type="match status" value="1"/>
</dbReference>
<keyword evidence="12" id="KW-1185">Reference proteome</keyword>
<keyword evidence="2" id="KW-0964">Secreted</keyword>
<evidence type="ECO:0000256" key="5">
    <source>
        <dbReference type="ARBA" id="ARBA00022729"/>
    </source>
</evidence>
<keyword evidence="7" id="KW-1015">Disulfide bond</keyword>
<dbReference type="InterPro" id="IPR000884">
    <property type="entry name" value="TSP1_rpt"/>
</dbReference>
<dbReference type="Gene3D" id="2.20.100.10">
    <property type="entry name" value="Thrombospondin type-1 (TSP1) repeat"/>
    <property type="match status" value="1"/>
</dbReference>
<keyword evidence="8" id="KW-0325">Glycoprotein</keyword>
<organism evidence="11 12">
    <name type="scientific">Nesidiocoris tenuis</name>
    <dbReference type="NCBI Taxonomy" id="355587"/>
    <lineage>
        <taxon>Eukaryota</taxon>
        <taxon>Metazoa</taxon>
        <taxon>Ecdysozoa</taxon>
        <taxon>Arthropoda</taxon>
        <taxon>Hexapoda</taxon>
        <taxon>Insecta</taxon>
        <taxon>Pterygota</taxon>
        <taxon>Neoptera</taxon>
        <taxon>Paraneoptera</taxon>
        <taxon>Hemiptera</taxon>
        <taxon>Heteroptera</taxon>
        <taxon>Panheteroptera</taxon>
        <taxon>Cimicomorpha</taxon>
        <taxon>Miridae</taxon>
        <taxon>Dicyphina</taxon>
        <taxon>Nesidiocoris</taxon>
    </lineage>
</organism>
<dbReference type="NCBIfam" id="NF038123">
    <property type="entry name" value="NF038123_dom"/>
    <property type="match status" value="1"/>
</dbReference>
<evidence type="ECO:0000256" key="6">
    <source>
        <dbReference type="ARBA" id="ARBA00022889"/>
    </source>
</evidence>
<proteinExistence type="predicted"/>
<evidence type="ECO:0000256" key="2">
    <source>
        <dbReference type="ARBA" id="ARBA00022525"/>
    </source>
</evidence>
<accession>A0ABN7BCX8</accession>
<dbReference type="PROSITE" id="PS51020">
    <property type="entry name" value="SPONDIN"/>
    <property type="match status" value="1"/>
</dbReference>
<evidence type="ECO:0000313" key="11">
    <source>
        <dbReference type="EMBL" id="BET01705.1"/>
    </source>
</evidence>
<evidence type="ECO:0000256" key="9">
    <source>
        <dbReference type="SAM" id="MobiDB-lite"/>
    </source>
</evidence>
<keyword evidence="6" id="KW-0130">Cell adhesion</keyword>
<keyword evidence="5" id="KW-0732">Signal</keyword>
<evidence type="ECO:0000256" key="7">
    <source>
        <dbReference type="ARBA" id="ARBA00023157"/>
    </source>
</evidence>
<dbReference type="PANTHER" id="PTHR11311:SF15">
    <property type="entry name" value="SPONDIN-2"/>
    <property type="match status" value="1"/>
</dbReference>
<dbReference type="InterPro" id="IPR044004">
    <property type="entry name" value="TSP1_spondin_dom"/>
</dbReference>
<dbReference type="EMBL" id="AP028921">
    <property type="protein sequence ID" value="BET01705.1"/>
    <property type="molecule type" value="Genomic_DNA"/>
</dbReference>
<dbReference type="InterPro" id="IPR038678">
    <property type="entry name" value="Spondin_N_sf"/>
</dbReference>
<dbReference type="SUPFAM" id="SSF82895">
    <property type="entry name" value="TSP-1 type 1 repeat"/>
    <property type="match status" value="1"/>
</dbReference>
<dbReference type="InterPro" id="IPR051418">
    <property type="entry name" value="Spondin/Thrombospondin_T1"/>
</dbReference>
<evidence type="ECO:0000256" key="4">
    <source>
        <dbReference type="ARBA" id="ARBA00022723"/>
    </source>
</evidence>
<gene>
    <name evidence="11" type="ORF">NTJ_14521</name>
</gene>
<dbReference type="PROSITE" id="PS50092">
    <property type="entry name" value="TSP1"/>
    <property type="match status" value="1"/>
</dbReference>
<dbReference type="SMART" id="SM00209">
    <property type="entry name" value="TSP1"/>
    <property type="match status" value="1"/>
</dbReference>
<evidence type="ECO:0000256" key="8">
    <source>
        <dbReference type="ARBA" id="ARBA00023180"/>
    </source>
</evidence>
<name>A0ABN7BCX8_9HEMI</name>
<evidence type="ECO:0000256" key="1">
    <source>
        <dbReference type="ARBA" id="ARBA00004498"/>
    </source>
</evidence>
<evidence type="ECO:0000313" key="12">
    <source>
        <dbReference type="Proteomes" id="UP001307889"/>
    </source>
</evidence>
<evidence type="ECO:0000259" key="10">
    <source>
        <dbReference type="PROSITE" id="PS51020"/>
    </source>
</evidence>
<dbReference type="InterPro" id="IPR036383">
    <property type="entry name" value="TSP1_rpt_sf"/>
</dbReference>
<sequence>MSHDKRWSLFSVGRSVSPQVKLFAESGRWEETGRWEAENRWEDEAGSWAAEGGQGGTSGILDQFTAPPVPQGQGRTEAQFFLDGNHSRVSLMSRIIPSPDWFVGLDSFQLCVDSSWLDTITIEVDPLDAGTDNGFTFTAPNWVTEPQGVVYRITSRFPAHPAGSFYYPYIKRLPPIATFQFIKLREYEVSETFHHSEDEKRYEVVKSDQANSMNVLRGNDVIQQEIEEEVKEQEMLLNQHQTTALDDNLVPTLPTRVTLPSVSGSLGPGIIRKGGSEALLNSYVETYHRLQQQSHANKQKYKKLKGSRDCKVGEWGEWSACSAPCGSVGEMSRGRQIVRPARRSGAPCPPLRQVRWCGAIGVSTANNCSTPVW</sequence>
<dbReference type="InterPro" id="IPR009465">
    <property type="entry name" value="Spondin_N"/>
</dbReference>
<protein>
    <submittedName>
        <fullName evidence="11">Spondin_N</fullName>
    </submittedName>
</protein>
<comment type="subcellular location">
    <subcellularLocation>
        <location evidence="1">Secreted</location>
        <location evidence="1">Extracellular space</location>
        <location evidence="1">Extracellular matrix</location>
    </subcellularLocation>
</comment>
<dbReference type="Pfam" id="PF06468">
    <property type="entry name" value="Spond_N"/>
    <property type="match status" value="1"/>
</dbReference>
<dbReference type="Gene3D" id="2.60.40.2130">
    <property type="entry name" value="F-spondin domain"/>
    <property type="match status" value="1"/>
</dbReference>
<reference evidence="11 12" key="1">
    <citation type="submission" date="2023-09" db="EMBL/GenBank/DDBJ databases">
        <title>Nesidiocoris tenuis whole genome shotgun sequence.</title>
        <authorList>
            <person name="Shibata T."/>
            <person name="Shimoda M."/>
            <person name="Kobayashi T."/>
            <person name="Uehara T."/>
        </authorList>
    </citation>
    <scope>NUCLEOTIDE SEQUENCE [LARGE SCALE GENOMIC DNA]</scope>
    <source>
        <strain evidence="11 12">Japan</strain>
    </source>
</reference>
<keyword evidence="3" id="KW-0272">Extracellular matrix</keyword>
<dbReference type="PANTHER" id="PTHR11311">
    <property type="entry name" value="SPONDIN"/>
    <property type="match status" value="1"/>
</dbReference>